<reference evidence="1" key="1">
    <citation type="submission" date="2020-12" db="EMBL/GenBank/DDBJ databases">
        <title>Enhanced detection system for hospital associated transmission using whole genome sequencing surveillance.</title>
        <authorList>
            <person name="Harrison L.H."/>
            <person name="Van Tyne D."/>
            <person name="Marsh J.W."/>
            <person name="Griffith M.P."/>
            <person name="Snyder D.J."/>
            <person name="Cooper V.S."/>
            <person name="Mustapha M."/>
        </authorList>
    </citation>
    <scope>NUCLEOTIDE SEQUENCE</scope>
    <source>
        <strain evidence="1">PSB00042</strain>
    </source>
</reference>
<dbReference type="Proteomes" id="UP000637061">
    <property type="component" value="Unassembled WGS sequence"/>
</dbReference>
<dbReference type="EMBL" id="JAEHTE010000002">
    <property type="protein sequence ID" value="MBI6883123.1"/>
    <property type="molecule type" value="Genomic_DNA"/>
</dbReference>
<name>A0A8I1ED79_PSEPU</name>
<proteinExistence type="predicted"/>
<dbReference type="RefSeq" id="WP_198746737.1">
    <property type="nucleotide sequence ID" value="NZ_JAEHTE010000002.1"/>
</dbReference>
<evidence type="ECO:0000313" key="1">
    <source>
        <dbReference type="EMBL" id="MBI6883123.1"/>
    </source>
</evidence>
<sequence>MSEENCVTCDVELCIADRDPDGTKNAECLRCIAEQNHDFDREPNAVFSRMGERLDPPQEPKPCSRVKQEKPAKIYVLVDQLKEWEKVLSNAGAARAVNEIRAMITASEERKKQRKKK</sequence>
<accession>A0A8I1ED79</accession>
<gene>
    <name evidence="1" type="ORF">JEU22_04295</name>
</gene>
<protein>
    <submittedName>
        <fullName evidence="1">Uncharacterized protein</fullName>
    </submittedName>
</protein>
<dbReference type="AlphaFoldDB" id="A0A8I1ED79"/>
<evidence type="ECO:0000313" key="2">
    <source>
        <dbReference type="Proteomes" id="UP000637061"/>
    </source>
</evidence>
<comment type="caution">
    <text evidence="1">The sequence shown here is derived from an EMBL/GenBank/DDBJ whole genome shotgun (WGS) entry which is preliminary data.</text>
</comment>
<organism evidence="1 2">
    <name type="scientific">Pseudomonas putida</name>
    <name type="common">Arthrobacter siderocapsulatus</name>
    <dbReference type="NCBI Taxonomy" id="303"/>
    <lineage>
        <taxon>Bacteria</taxon>
        <taxon>Pseudomonadati</taxon>
        <taxon>Pseudomonadota</taxon>
        <taxon>Gammaproteobacteria</taxon>
        <taxon>Pseudomonadales</taxon>
        <taxon>Pseudomonadaceae</taxon>
        <taxon>Pseudomonas</taxon>
    </lineage>
</organism>